<keyword evidence="2" id="KW-1185">Reference proteome</keyword>
<dbReference type="RefSeq" id="WP_103082522.1">
    <property type="nucleotide sequence ID" value="NZ_CP021850.1"/>
</dbReference>
<sequence length="252" mass="27752">MSKSKKIVSVILSCIFIFSINITSFASEIIEKNYYSLDGLNQVIDNSDLDQNEKDQIRALIQKYDLKMIDISDLPDNVETVTANTTADIEKLILEGKQIATSISTAIKNNFSLNEITSESSIISNESDIITPLAANPVTVNGSYTNSAYIGFDYYLNLTAYYTFKHYPDYPQNNYFLSVTGASSYLSGIHPLVGWTQTSASGYVLGGGKGIHAECTGTWDTYIVVPGIGVVLISSTPDSWYWDAYFTPVCVL</sequence>
<dbReference type="KEGG" id="cthd:CDO33_03780"/>
<evidence type="ECO:0000313" key="2">
    <source>
        <dbReference type="Proteomes" id="UP000236151"/>
    </source>
</evidence>
<accession>A0A2K2FD09</accession>
<evidence type="ECO:0000313" key="1">
    <source>
        <dbReference type="EMBL" id="PNT96657.1"/>
    </source>
</evidence>
<protein>
    <submittedName>
        <fullName evidence="1">Uncharacterized protein</fullName>
    </submittedName>
</protein>
<dbReference type="AlphaFoldDB" id="A0A2K2FD09"/>
<dbReference type="EMBL" id="NIOJ01000046">
    <property type="protein sequence ID" value="PNT96657.1"/>
    <property type="molecule type" value="Genomic_DNA"/>
</dbReference>
<proteinExistence type="predicted"/>
<comment type="caution">
    <text evidence="1">The sequence shown here is derived from an EMBL/GenBank/DDBJ whole genome shotgun (WGS) entry which is preliminary data.</text>
</comment>
<reference evidence="1 2" key="1">
    <citation type="submission" date="2017-06" db="EMBL/GenBank/DDBJ databases">
        <title>Investigating the central metabolism of Clostridium thermosuccinogenes.</title>
        <authorList>
            <person name="Koendjbiharie J.G."/>
            <person name="van Kranenburg R."/>
        </authorList>
    </citation>
    <scope>NUCLEOTIDE SEQUENCE [LARGE SCALE GENOMIC DNA]</scope>
    <source>
        <strain evidence="1 2">DSM 5806</strain>
    </source>
</reference>
<name>A0A2K2FD09_9CLOT</name>
<gene>
    <name evidence="1" type="ORF">CDQ84_14870</name>
</gene>
<dbReference type="Proteomes" id="UP000236151">
    <property type="component" value="Unassembled WGS sequence"/>
</dbReference>
<organism evidence="1 2">
    <name type="scientific">Clostridium thermosuccinogenes</name>
    <dbReference type="NCBI Taxonomy" id="84032"/>
    <lineage>
        <taxon>Bacteria</taxon>
        <taxon>Bacillati</taxon>
        <taxon>Bacillota</taxon>
        <taxon>Clostridia</taxon>
        <taxon>Eubacteriales</taxon>
        <taxon>Clostridiaceae</taxon>
        <taxon>Clostridium</taxon>
    </lineage>
</organism>